<evidence type="ECO:0000256" key="1">
    <source>
        <dbReference type="ARBA" id="ARBA00003520"/>
    </source>
</evidence>
<protein>
    <submittedName>
        <fullName evidence="4">Actin</fullName>
    </submittedName>
</protein>
<keyword evidence="3" id="KW-1185">Reference proteome</keyword>
<dbReference type="PRINTS" id="PR00190">
    <property type="entry name" value="ACTIN"/>
</dbReference>
<dbReference type="SUPFAM" id="SSF53067">
    <property type="entry name" value="Actin-like ATPase domain"/>
    <property type="match status" value="2"/>
</dbReference>
<reference evidence="4" key="1">
    <citation type="submission" date="2025-08" db="UniProtKB">
        <authorList>
            <consortium name="RefSeq"/>
        </authorList>
    </citation>
    <scope>IDENTIFICATION</scope>
</reference>
<proteinExistence type="inferred from homology"/>
<sequence>MNCYLPSDEYPAIVLENGSASCRVGFCGDDAPACVFPNIIGRRKTGDGSSYIGYEAQDRRELLSLRYPIEHGIVTDWEDMEKIWNFAFFGDLQASPEQHPILTTEAPLNPKGNRQKMAQVMFETYQTPAFYCVFEPLLVVLSAGRVTATIVNVGDGISYVVPIYDGYTPAVVTRQDLGGRDLTLALQRQLHKAGHSFTTSSELDVVREMKEATCFVANDKTVSSSPQSKVVGGTEQSYRLPDGTSIQLSSERHLVPEILFRPDGVVNTGKGLGQMVQESINNCSMDVRGQLYKDIVLAGGTTLMDGFGMRLQQDVAQLAPHVGQKVKVRYSPERKYHVWLGGSILASLSTFTPLWVTRQEYQEFGPEIVHRKALTG</sequence>
<evidence type="ECO:0000256" key="2">
    <source>
        <dbReference type="RuleBase" id="RU000487"/>
    </source>
</evidence>
<dbReference type="GeneID" id="101853964"/>
<evidence type="ECO:0000313" key="4">
    <source>
        <dbReference type="RefSeq" id="XP_005106778.1"/>
    </source>
</evidence>
<dbReference type="PANTHER" id="PTHR11937">
    <property type="entry name" value="ACTIN"/>
    <property type="match status" value="1"/>
</dbReference>
<dbReference type="RefSeq" id="XP_005106778.1">
    <property type="nucleotide sequence ID" value="XM_005106721.3"/>
</dbReference>
<dbReference type="InterPro" id="IPR004000">
    <property type="entry name" value="Actin"/>
</dbReference>
<dbReference type="Proteomes" id="UP000694888">
    <property type="component" value="Unplaced"/>
</dbReference>
<dbReference type="Gene3D" id="3.90.640.10">
    <property type="entry name" value="Actin, Chain A, domain 4"/>
    <property type="match status" value="1"/>
</dbReference>
<name>A0ABM0K1V9_APLCA</name>
<accession>A0ABM0K1V9</accession>
<dbReference type="SMART" id="SM00268">
    <property type="entry name" value="ACTIN"/>
    <property type="match status" value="1"/>
</dbReference>
<comment type="function">
    <text evidence="1">Actins are highly conserved proteins that are involved in various types of cell motility and are ubiquitously expressed in all eukaryotic cells.</text>
</comment>
<organism evidence="3 4">
    <name type="scientific">Aplysia californica</name>
    <name type="common">California sea hare</name>
    <dbReference type="NCBI Taxonomy" id="6500"/>
    <lineage>
        <taxon>Eukaryota</taxon>
        <taxon>Metazoa</taxon>
        <taxon>Spiralia</taxon>
        <taxon>Lophotrochozoa</taxon>
        <taxon>Mollusca</taxon>
        <taxon>Gastropoda</taxon>
        <taxon>Heterobranchia</taxon>
        <taxon>Euthyneura</taxon>
        <taxon>Tectipleura</taxon>
        <taxon>Aplysiida</taxon>
        <taxon>Aplysioidea</taxon>
        <taxon>Aplysiidae</taxon>
        <taxon>Aplysia</taxon>
    </lineage>
</organism>
<dbReference type="Gene3D" id="3.30.420.40">
    <property type="match status" value="2"/>
</dbReference>
<dbReference type="Pfam" id="PF00022">
    <property type="entry name" value="Actin"/>
    <property type="match status" value="1"/>
</dbReference>
<comment type="similarity">
    <text evidence="2">Belongs to the actin family.</text>
</comment>
<evidence type="ECO:0000313" key="3">
    <source>
        <dbReference type="Proteomes" id="UP000694888"/>
    </source>
</evidence>
<dbReference type="InterPro" id="IPR043129">
    <property type="entry name" value="ATPase_NBD"/>
</dbReference>
<gene>
    <name evidence="4" type="primary">LOC101853964</name>
</gene>